<keyword evidence="4" id="KW-0472">Membrane</keyword>
<name>A0A1R1AUW2_PAELA</name>
<dbReference type="PANTHER" id="PTHR30061">
    <property type="entry name" value="MALTOSE-BINDING PERIPLASMIC PROTEIN"/>
    <property type="match status" value="1"/>
</dbReference>
<evidence type="ECO:0000256" key="3">
    <source>
        <dbReference type="ARBA" id="ARBA00022729"/>
    </source>
</evidence>
<evidence type="ECO:0000313" key="6">
    <source>
        <dbReference type="Proteomes" id="UP000187074"/>
    </source>
</evidence>
<comment type="similarity">
    <text evidence="1">Belongs to the bacterial solute-binding protein 1 family.</text>
</comment>
<dbReference type="Gene3D" id="3.40.190.10">
    <property type="entry name" value="Periplasmic binding protein-like II"/>
    <property type="match status" value="1"/>
</dbReference>
<reference evidence="5 6" key="1">
    <citation type="submission" date="2016-11" db="EMBL/GenBank/DDBJ databases">
        <title>Paenibacillus species isolates.</title>
        <authorList>
            <person name="Beno S.M."/>
        </authorList>
    </citation>
    <scope>NUCLEOTIDE SEQUENCE [LARGE SCALE GENOMIC DNA]</scope>
    <source>
        <strain evidence="5 6">FSL F4-0100</strain>
    </source>
</reference>
<sequence>MLERKNRIWSKNGLIWIVFVLIIAGSLVVYSTYFRRLGHPPEQRIKEIERMECWIYSSEWEPILKSLQARYHEVEMNVRTFQSYEALHSELSAAISAGRAPQIAELNNAYGLAEWAEDGALEPIKLPGETTDLTASARNAFTFQGKLWAMPAGASIPVLYYNQDKLRNASFQRELEFADLEQLNEEISGWVRGLNHRNASIKWKQVMAVDENLAFVFLNMWGHPAEEERGERLLELLGAWNRLVFDSGVMFPLEHRLALSEFMDGQILLLVSSSQHMQWMDKYIAGKFNYGVVPLPGAVDQGVSPGFSAFAVLAGGGNRELAQELVNHITSPYIQDTLLDATGYMPVRQDSLDSLARQTAEGTRYNMLLRLVGNDDGIAPMSDDYRRWNRIDETLKALEIERRPDLEQKAADLLPLLP</sequence>
<evidence type="ECO:0000313" key="5">
    <source>
        <dbReference type="EMBL" id="OME89295.1"/>
    </source>
</evidence>
<dbReference type="EMBL" id="MRTF01000010">
    <property type="protein sequence ID" value="OME89295.1"/>
    <property type="molecule type" value="Genomic_DNA"/>
</dbReference>
<dbReference type="GO" id="GO:1901982">
    <property type="term" value="F:maltose binding"/>
    <property type="evidence" value="ECO:0007669"/>
    <property type="project" value="TreeGrafter"/>
</dbReference>
<dbReference type="GO" id="GO:0055052">
    <property type="term" value="C:ATP-binding cassette (ABC) transporter complex, substrate-binding subunit-containing"/>
    <property type="evidence" value="ECO:0007669"/>
    <property type="project" value="TreeGrafter"/>
</dbReference>
<protein>
    <recommendedName>
        <fullName evidence="7">Extracellular solute-binding protein</fullName>
    </recommendedName>
</protein>
<evidence type="ECO:0000256" key="4">
    <source>
        <dbReference type="SAM" id="Phobius"/>
    </source>
</evidence>
<gene>
    <name evidence="5" type="ORF">BK123_26355</name>
</gene>
<evidence type="ECO:0008006" key="7">
    <source>
        <dbReference type="Google" id="ProtNLM"/>
    </source>
</evidence>
<proteinExistence type="inferred from homology"/>
<evidence type="ECO:0000256" key="2">
    <source>
        <dbReference type="ARBA" id="ARBA00022448"/>
    </source>
</evidence>
<dbReference type="STRING" id="1401.BK123_26355"/>
<dbReference type="PANTHER" id="PTHR30061:SF50">
    <property type="entry name" value="MALTOSE_MALTODEXTRIN-BINDING PERIPLASMIC PROTEIN"/>
    <property type="match status" value="1"/>
</dbReference>
<dbReference type="SUPFAM" id="SSF53850">
    <property type="entry name" value="Periplasmic binding protein-like II"/>
    <property type="match status" value="1"/>
</dbReference>
<organism evidence="5 6">
    <name type="scientific">Paenibacillus lautus</name>
    <name type="common">Bacillus lautus</name>
    <dbReference type="NCBI Taxonomy" id="1401"/>
    <lineage>
        <taxon>Bacteria</taxon>
        <taxon>Bacillati</taxon>
        <taxon>Bacillota</taxon>
        <taxon>Bacilli</taxon>
        <taxon>Bacillales</taxon>
        <taxon>Paenibacillaceae</taxon>
        <taxon>Paenibacillus</taxon>
    </lineage>
</organism>
<evidence type="ECO:0000256" key="1">
    <source>
        <dbReference type="ARBA" id="ARBA00008520"/>
    </source>
</evidence>
<dbReference type="InterPro" id="IPR006059">
    <property type="entry name" value="SBP"/>
</dbReference>
<dbReference type="GO" id="GO:0015768">
    <property type="term" value="P:maltose transport"/>
    <property type="evidence" value="ECO:0007669"/>
    <property type="project" value="TreeGrafter"/>
</dbReference>
<keyword evidence="2" id="KW-0813">Transport</keyword>
<feature type="transmembrane region" description="Helical" evidence="4">
    <location>
        <begin position="12"/>
        <end position="33"/>
    </location>
</feature>
<dbReference type="AlphaFoldDB" id="A0A1R1AUW2"/>
<dbReference type="Pfam" id="PF13416">
    <property type="entry name" value="SBP_bac_8"/>
    <property type="match status" value="1"/>
</dbReference>
<dbReference type="Proteomes" id="UP000187074">
    <property type="component" value="Unassembled WGS sequence"/>
</dbReference>
<keyword evidence="4" id="KW-0812">Transmembrane</keyword>
<dbReference type="OrthoDB" id="2516739at2"/>
<dbReference type="GO" id="GO:0042956">
    <property type="term" value="P:maltodextrin transmembrane transport"/>
    <property type="evidence" value="ECO:0007669"/>
    <property type="project" value="TreeGrafter"/>
</dbReference>
<keyword evidence="4" id="KW-1133">Transmembrane helix</keyword>
<accession>A0A1R1AUW2</accession>
<keyword evidence="3" id="KW-0732">Signal</keyword>
<comment type="caution">
    <text evidence="5">The sequence shown here is derived from an EMBL/GenBank/DDBJ whole genome shotgun (WGS) entry which is preliminary data.</text>
</comment>
<dbReference type="RefSeq" id="WP_076325322.1">
    <property type="nucleotide sequence ID" value="NZ_MRTF01000010.1"/>
</dbReference>